<dbReference type="CDD" id="cd01029">
    <property type="entry name" value="TOPRIM_primases"/>
    <property type="match status" value="1"/>
</dbReference>
<reference evidence="1 2" key="1">
    <citation type="submission" date="2018-09" db="EMBL/GenBank/DDBJ databases">
        <title>The draft genome of Acinetobacter spp. strains.</title>
        <authorList>
            <person name="Qin J."/>
            <person name="Feng Y."/>
            <person name="Zong Z."/>
        </authorList>
    </citation>
    <scope>NUCLEOTIDE SEQUENCE [LARGE SCALE GENOMIC DNA]</scope>
    <source>
        <strain evidence="1 2">WCHAc060012</strain>
    </source>
</reference>
<dbReference type="AlphaFoldDB" id="A0A3A8EPV2"/>
<dbReference type="Proteomes" id="UP000282388">
    <property type="component" value="Unassembled WGS sequence"/>
</dbReference>
<dbReference type="InterPro" id="IPR034154">
    <property type="entry name" value="TOPRIM_DnaG/twinkle"/>
</dbReference>
<name>A0A3A8EPV2_9GAMM</name>
<organism evidence="1 2">
    <name type="scientific">Acinetobacter tianfuensis</name>
    <dbReference type="NCBI Taxonomy" id="2419603"/>
    <lineage>
        <taxon>Bacteria</taxon>
        <taxon>Pseudomonadati</taxon>
        <taxon>Pseudomonadota</taxon>
        <taxon>Gammaproteobacteria</taxon>
        <taxon>Moraxellales</taxon>
        <taxon>Moraxellaceae</taxon>
        <taxon>Acinetobacter</taxon>
    </lineage>
</organism>
<evidence type="ECO:0000313" key="2">
    <source>
        <dbReference type="Proteomes" id="UP000282388"/>
    </source>
</evidence>
<proteinExistence type="predicted"/>
<protein>
    <submittedName>
        <fullName evidence="1">Toprim</fullName>
    </submittedName>
</protein>
<comment type="caution">
    <text evidence="1">The sequence shown here is derived from an EMBL/GenBank/DDBJ whole genome shotgun (WGS) entry which is preliminary data.</text>
</comment>
<keyword evidence="2" id="KW-1185">Reference proteome</keyword>
<gene>
    <name evidence="1" type="ORF">D7V32_11210</name>
</gene>
<sequence>MSMQHRIVDYLNKSFKFKQRGTWLREGVCPKCSEKELYVHAENPRVVKCGRINKCGYEEHIKDICEDLFKDWSKDYPKSSDNPHAAADAYIKEARGFDTKKLAGKYTQEAFHNEYKYPGQVSATVRFKIAEGIFWERLIDRPERFGRQKANISGKITGLYWTYHDKFDDLCISKEVWITEGIFNSIALSFSCLTSAATLSSNNYPTQLLAQIKKRSEELGLKKLPALVWAFDNDIAGKDAAIEFHNRAVKEGWESSAALPISSNNEYDLDWNDLYERDLLKDQAQIKRYKHFGQVHVAKTPREAALLIHMFNDKNSFYFIHHYKTYWFTLNSDKFQTEYDIQLQLADSSEEAKIEATKKVSNVEMICDAILKGLYFQRNIATNEAWYYFKIQRGHRDIIKETFTSAELTSKANFTNRLLDISPGVWWTGSDKQLQTILKNEINPERLKEVKTTDYIGYSKEYSTYLFKNHAVYKGKLIHINNNDYFNAGKNELKTLAATPVITLNKEPFRPHWWQDNYKINGEKGLIILAWWAGSYFAEQIREVHSSYPFLEYVGQAGSGKSSYIDFLWRLSGRNDRKEGINPNSSSMVAVHRSMAQVSNLPIVFLEGDRKSGDKQQKQKFDWDELKDAFNGQNIRSRGLKTSGNETYEPPFRGSIMISQNDPMQASEAILSRTLQIIVDMKGHTYEKKMIANKLYGIEFDDANRFMTHCLINEEKILKTFFEKCHEIEKLYHQCGITHTRIALCHAQVAAMIEALAKHVLNDVIDLEEIVNSHEMLEQMALKRMEDISDDHIFVKQFWEAFEYINSSRTGIFNLNYYYDKDPSHVAINLNEVYQAAARKFQSLPDINDMRTLLRSSRKYKFIELNKQVKTKNHPAKDDTSVLEISERNVKCWIFTNPYQQH</sequence>
<accession>A0A3A8EPV2</accession>
<dbReference type="Gene3D" id="3.40.1360.10">
    <property type="match status" value="1"/>
</dbReference>
<evidence type="ECO:0000313" key="1">
    <source>
        <dbReference type="EMBL" id="RKG30423.1"/>
    </source>
</evidence>
<dbReference type="OrthoDB" id="5618772at2"/>
<dbReference type="RefSeq" id="WP_120402965.1">
    <property type="nucleotide sequence ID" value="NZ_RAXV01000024.1"/>
</dbReference>
<dbReference type="EMBL" id="RAXV01000024">
    <property type="protein sequence ID" value="RKG30423.1"/>
    <property type="molecule type" value="Genomic_DNA"/>
</dbReference>